<comment type="similarity">
    <text evidence="2 3">Belongs to the pyridoxal phosphate-binding protein YggS/PROSC family.</text>
</comment>
<dbReference type="EMBL" id="BAABFN010000007">
    <property type="protein sequence ID" value="GAA4316089.1"/>
    <property type="molecule type" value="Genomic_DNA"/>
</dbReference>
<gene>
    <name evidence="5" type="ORF">GCM10023143_27810</name>
</gene>
<evidence type="ECO:0000259" key="4">
    <source>
        <dbReference type="Pfam" id="PF01168"/>
    </source>
</evidence>
<evidence type="ECO:0000313" key="5">
    <source>
        <dbReference type="EMBL" id="GAA4316089.1"/>
    </source>
</evidence>
<sequence length="227" mass="25150">MSVNIPAYRELCTVAAAYGAKLAAVSKTKPASDILALYEAGQRIFAENYVQELTAKYAALPRDIRWHSIGHLQTNKVKYIAPFVSVIQGVDSLRLLHAINREAGKNGRRIDCLLQIHIATETTKFGLDEQELDQVAETVTAAPEDFRHIRLTGLMGMASFTPDQQQVAAEFGKLKTLFGKVRDRYGMDPEVFCELSMGMSADYRLALEAGSTLIRVGSLLFGERNRP</sequence>
<dbReference type="RefSeq" id="WP_344980354.1">
    <property type="nucleotide sequence ID" value="NZ_BAABFN010000007.1"/>
</dbReference>
<dbReference type="PIRSF" id="PIRSF004848">
    <property type="entry name" value="YBL036c_PLPDEIII"/>
    <property type="match status" value="1"/>
</dbReference>
<dbReference type="SUPFAM" id="SSF51419">
    <property type="entry name" value="PLP-binding barrel"/>
    <property type="match status" value="1"/>
</dbReference>
<dbReference type="CDD" id="cd00635">
    <property type="entry name" value="PLPDE_III_YBL036c_like"/>
    <property type="match status" value="1"/>
</dbReference>
<evidence type="ECO:0000256" key="1">
    <source>
        <dbReference type="ARBA" id="ARBA00022898"/>
    </source>
</evidence>
<evidence type="ECO:0000256" key="3">
    <source>
        <dbReference type="RuleBase" id="RU004514"/>
    </source>
</evidence>
<dbReference type="PANTHER" id="PTHR10146:SF14">
    <property type="entry name" value="PYRIDOXAL PHOSPHATE HOMEOSTASIS PROTEIN"/>
    <property type="match status" value="1"/>
</dbReference>
<dbReference type="Gene3D" id="3.20.20.10">
    <property type="entry name" value="Alanine racemase"/>
    <property type="match status" value="1"/>
</dbReference>
<keyword evidence="1 2" id="KW-0663">Pyridoxal phosphate</keyword>
<comment type="function">
    <text evidence="2">Pyridoxal 5'-phosphate (PLP)-binding protein, which is involved in PLP homeostasis.</text>
</comment>
<keyword evidence="6" id="KW-1185">Reference proteome</keyword>
<reference evidence="6" key="1">
    <citation type="journal article" date="2019" name="Int. J. Syst. Evol. Microbiol.">
        <title>The Global Catalogue of Microorganisms (GCM) 10K type strain sequencing project: providing services to taxonomists for standard genome sequencing and annotation.</title>
        <authorList>
            <consortium name="The Broad Institute Genomics Platform"/>
            <consortium name="The Broad Institute Genome Sequencing Center for Infectious Disease"/>
            <person name="Wu L."/>
            <person name="Ma J."/>
        </authorList>
    </citation>
    <scope>NUCLEOTIDE SEQUENCE [LARGE SCALE GENOMIC DNA]</scope>
    <source>
        <strain evidence="6">JCM 17664</strain>
    </source>
</reference>
<proteinExistence type="inferred from homology"/>
<feature type="domain" description="Alanine racemase N-terminal" evidence="4">
    <location>
        <begin position="9"/>
        <end position="224"/>
    </location>
</feature>
<dbReference type="InterPro" id="IPR001608">
    <property type="entry name" value="Ala_racemase_N"/>
</dbReference>
<protein>
    <recommendedName>
        <fullName evidence="2">Pyridoxal phosphate homeostasis protein</fullName>
        <shortName evidence="2">PLP homeostasis protein</shortName>
    </recommendedName>
</protein>
<dbReference type="InterPro" id="IPR011078">
    <property type="entry name" value="PyrdxlP_homeostasis"/>
</dbReference>
<evidence type="ECO:0000256" key="2">
    <source>
        <dbReference type="HAMAP-Rule" id="MF_02087"/>
    </source>
</evidence>
<comment type="caution">
    <text evidence="5">The sequence shown here is derived from an EMBL/GenBank/DDBJ whole genome shotgun (WGS) entry which is preliminary data.</text>
</comment>
<name>A0ABP8G2R6_9BACT</name>
<dbReference type="HAMAP" id="MF_02087">
    <property type="entry name" value="PLP_homeostasis"/>
    <property type="match status" value="1"/>
</dbReference>
<accession>A0ABP8G2R6</accession>
<evidence type="ECO:0000313" key="6">
    <source>
        <dbReference type="Proteomes" id="UP001501207"/>
    </source>
</evidence>
<dbReference type="InterPro" id="IPR029066">
    <property type="entry name" value="PLP-binding_barrel"/>
</dbReference>
<feature type="modified residue" description="N6-(pyridoxal phosphate)lysine" evidence="2">
    <location>
        <position position="27"/>
    </location>
</feature>
<dbReference type="PANTHER" id="PTHR10146">
    <property type="entry name" value="PROLINE SYNTHETASE CO-TRANSCRIBED BACTERIAL HOMOLOG PROTEIN"/>
    <property type="match status" value="1"/>
</dbReference>
<organism evidence="5 6">
    <name type="scientific">Compostibacter hankyongensis</name>
    <dbReference type="NCBI Taxonomy" id="1007089"/>
    <lineage>
        <taxon>Bacteria</taxon>
        <taxon>Pseudomonadati</taxon>
        <taxon>Bacteroidota</taxon>
        <taxon>Chitinophagia</taxon>
        <taxon>Chitinophagales</taxon>
        <taxon>Chitinophagaceae</taxon>
        <taxon>Compostibacter</taxon>
    </lineage>
</organism>
<dbReference type="Pfam" id="PF01168">
    <property type="entry name" value="Ala_racemase_N"/>
    <property type="match status" value="1"/>
</dbReference>
<dbReference type="NCBIfam" id="TIGR00044">
    <property type="entry name" value="YggS family pyridoxal phosphate-dependent enzyme"/>
    <property type="match status" value="1"/>
</dbReference>
<dbReference type="Proteomes" id="UP001501207">
    <property type="component" value="Unassembled WGS sequence"/>
</dbReference>